<name>A0AAW2VLD1_SESRA</name>
<reference evidence="2" key="1">
    <citation type="submission" date="2020-06" db="EMBL/GenBank/DDBJ databases">
        <authorList>
            <person name="Li T."/>
            <person name="Hu X."/>
            <person name="Zhang T."/>
            <person name="Song X."/>
            <person name="Zhang H."/>
            <person name="Dai N."/>
            <person name="Sheng W."/>
            <person name="Hou X."/>
            <person name="Wei L."/>
        </authorList>
    </citation>
    <scope>NUCLEOTIDE SEQUENCE</scope>
    <source>
        <strain evidence="2">G02</strain>
        <tissue evidence="2">Leaf</tissue>
    </source>
</reference>
<evidence type="ECO:0000313" key="2">
    <source>
        <dbReference type="EMBL" id="KAL0429620.1"/>
    </source>
</evidence>
<organism evidence="2">
    <name type="scientific">Sesamum radiatum</name>
    <name type="common">Black benniseed</name>
    <dbReference type="NCBI Taxonomy" id="300843"/>
    <lineage>
        <taxon>Eukaryota</taxon>
        <taxon>Viridiplantae</taxon>
        <taxon>Streptophyta</taxon>
        <taxon>Embryophyta</taxon>
        <taxon>Tracheophyta</taxon>
        <taxon>Spermatophyta</taxon>
        <taxon>Magnoliopsida</taxon>
        <taxon>eudicotyledons</taxon>
        <taxon>Gunneridae</taxon>
        <taxon>Pentapetalae</taxon>
        <taxon>asterids</taxon>
        <taxon>lamiids</taxon>
        <taxon>Lamiales</taxon>
        <taxon>Pedaliaceae</taxon>
        <taxon>Sesamum</taxon>
    </lineage>
</organism>
<sequence>MRSQYCKWSLKTNETKIPEKEKEDLILVTFKAFEAAADFPSTPLTMHVNFQNDFLRRRRRSSLLRLGLIRFLLLLLFGILGRLLSLFFLLLGRVLGFLRFLLLGLFLFLPRNN</sequence>
<reference evidence="2" key="2">
    <citation type="journal article" date="2024" name="Plant">
        <title>Genomic evolution and insights into agronomic trait innovations of Sesamum species.</title>
        <authorList>
            <person name="Miao H."/>
            <person name="Wang L."/>
            <person name="Qu L."/>
            <person name="Liu H."/>
            <person name="Sun Y."/>
            <person name="Le M."/>
            <person name="Wang Q."/>
            <person name="Wei S."/>
            <person name="Zheng Y."/>
            <person name="Lin W."/>
            <person name="Duan Y."/>
            <person name="Cao H."/>
            <person name="Xiong S."/>
            <person name="Wang X."/>
            <person name="Wei L."/>
            <person name="Li C."/>
            <person name="Ma Q."/>
            <person name="Ju M."/>
            <person name="Zhao R."/>
            <person name="Li G."/>
            <person name="Mu C."/>
            <person name="Tian Q."/>
            <person name="Mei H."/>
            <person name="Zhang T."/>
            <person name="Gao T."/>
            <person name="Zhang H."/>
        </authorList>
    </citation>
    <scope>NUCLEOTIDE SEQUENCE</scope>
    <source>
        <strain evidence="2">G02</strain>
    </source>
</reference>
<evidence type="ECO:0000256" key="1">
    <source>
        <dbReference type="SAM" id="Phobius"/>
    </source>
</evidence>
<keyword evidence="1" id="KW-0812">Transmembrane</keyword>
<dbReference type="EMBL" id="JACGWJ010000003">
    <property type="protein sequence ID" value="KAL0429620.1"/>
    <property type="molecule type" value="Genomic_DNA"/>
</dbReference>
<keyword evidence="1" id="KW-0472">Membrane</keyword>
<dbReference type="AlphaFoldDB" id="A0AAW2VLD1"/>
<keyword evidence="1" id="KW-1133">Transmembrane helix</keyword>
<protein>
    <submittedName>
        <fullName evidence="2">Uncharacterized protein</fullName>
    </submittedName>
</protein>
<feature type="transmembrane region" description="Helical" evidence="1">
    <location>
        <begin position="86"/>
        <end position="109"/>
    </location>
</feature>
<comment type="caution">
    <text evidence="2">The sequence shown here is derived from an EMBL/GenBank/DDBJ whole genome shotgun (WGS) entry which is preliminary data.</text>
</comment>
<feature type="transmembrane region" description="Helical" evidence="1">
    <location>
        <begin position="63"/>
        <end position="80"/>
    </location>
</feature>
<accession>A0AAW2VLD1</accession>
<gene>
    <name evidence="2" type="ORF">Sradi_0588000</name>
</gene>
<proteinExistence type="predicted"/>